<dbReference type="AlphaFoldDB" id="A0A918TPL4"/>
<dbReference type="Proteomes" id="UP000644507">
    <property type="component" value="Unassembled WGS sequence"/>
</dbReference>
<dbReference type="GO" id="GO:0006313">
    <property type="term" value="P:DNA transposition"/>
    <property type="evidence" value="ECO:0007669"/>
    <property type="project" value="InterPro"/>
</dbReference>
<organism evidence="2 3">
    <name type="scientific">Roseibacillus persicicus</name>
    <dbReference type="NCBI Taxonomy" id="454148"/>
    <lineage>
        <taxon>Bacteria</taxon>
        <taxon>Pseudomonadati</taxon>
        <taxon>Verrucomicrobiota</taxon>
        <taxon>Verrucomicrobiia</taxon>
        <taxon>Verrucomicrobiales</taxon>
        <taxon>Verrucomicrobiaceae</taxon>
        <taxon>Roseibacillus</taxon>
    </lineage>
</organism>
<feature type="domain" description="Transposase IS200-like" evidence="1">
    <location>
        <begin position="1"/>
        <end position="88"/>
    </location>
</feature>
<sequence>MANAFRHFDEKRYLIDSFIVMPNHVHILFSLFENESISQVIHSWKRFSAREINKRNKTTGSLWQPEYWDRLIRNHDHFLWARSYIERNPKKLPPQTYKIYQRP</sequence>
<keyword evidence="3" id="KW-1185">Reference proteome</keyword>
<dbReference type="PANTHER" id="PTHR36966">
    <property type="entry name" value="REP-ASSOCIATED TYROSINE TRANSPOSASE"/>
    <property type="match status" value="1"/>
</dbReference>
<dbReference type="Gene3D" id="3.30.70.1290">
    <property type="entry name" value="Transposase IS200-like"/>
    <property type="match status" value="1"/>
</dbReference>
<proteinExistence type="predicted"/>
<dbReference type="SMART" id="SM01321">
    <property type="entry name" value="Y1_Tnp"/>
    <property type="match status" value="1"/>
</dbReference>
<protein>
    <recommendedName>
        <fullName evidence="1">Transposase IS200-like domain-containing protein</fullName>
    </recommendedName>
</protein>
<dbReference type="EMBL" id="BMXI01000010">
    <property type="protein sequence ID" value="GHC56932.1"/>
    <property type="molecule type" value="Genomic_DNA"/>
</dbReference>
<accession>A0A918TPL4</accession>
<name>A0A918TPL4_9BACT</name>
<evidence type="ECO:0000313" key="3">
    <source>
        <dbReference type="Proteomes" id="UP000644507"/>
    </source>
</evidence>
<comment type="caution">
    <text evidence="2">The sequence shown here is derived from an EMBL/GenBank/DDBJ whole genome shotgun (WGS) entry which is preliminary data.</text>
</comment>
<dbReference type="InterPro" id="IPR002686">
    <property type="entry name" value="Transposase_17"/>
</dbReference>
<dbReference type="GO" id="GO:0043565">
    <property type="term" value="F:sequence-specific DNA binding"/>
    <property type="evidence" value="ECO:0007669"/>
    <property type="project" value="TreeGrafter"/>
</dbReference>
<dbReference type="SUPFAM" id="SSF143422">
    <property type="entry name" value="Transposase IS200-like"/>
    <property type="match status" value="1"/>
</dbReference>
<reference evidence="2" key="2">
    <citation type="submission" date="2020-09" db="EMBL/GenBank/DDBJ databases">
        <authorList>
            <person name="Sun Q."/>
            <person name="Kim S."/>
        </authorList>
    </citation>
    <scope>NUCLEOTIDE SEQUENCE</scope>
    <source>
        <strain evidence="2">KCTC 12988</strain>
    </source>
</reference>
<dbReference type="Pfam" id="PF01797">
    <property type="entry name" value="Y1_Tnp"/>
    <property type="match status" value="1"/>
</dbReference>
<gene>
    <name evidence="2" type="ORF">GCM10007100_24690</name>
</gene>
<dbReference type="InterPro" id="IPR052715">
    <property type="entry name" value="RAYT_transposase"/>
</dbReference>
<dbReference type="GO" id="GO:0004803">
    <property type="term" value="F:transposase activity"/>
    <property type="evidence" value="ECO:0007669"/>
    <property type="project" value="InterPro"/>
</dbReference>
<reference evidence="2" key="1">
    <citation type="journal article" date="2014" name="Int. J. Syst. Evol. Microbiol.">
        <title>Complete genome sequence of Corynebacterium casei LMG S-19264T (=DSM 44701T), isolated from a smear-ripened cheese.</title>
        <authorList>
            <consortium name="US DOE Joint Genome Institute (JGI-PGF)"/>
            <person name="Walter F."/>
            <person name="Albersmeier A."/>
            <person name="Kalinowski J."/>
            <person name="Ruckert C."/>
        </authorList>
    </citation>
    <scope>NUCLEOTIDE SEQUENCE</scope>
    <source>
        <strain evidence="2">KCTC 12988</strain>
    </source>
</reference>
<dbReference type="InterPro" id="IPR036515">
    <property type="entry name" value="Transposase_17_sf"/>
</dbReference>
<dbReference type="PANTHER" id="PTHR36966:SF1">
    <property type="entry name" value="REP-ASSOCIATED TYROSINE TRANSPOSASE"/>
    <property type="match status" value="1"/>
</dbReference>
<evidence type="ECO:0000313" key="2">
    <source>
        <dbReference type="EMBL" id="GHC56932.1"/>
    </source>
</evidence>
<evidence type="ECO:0000259" key="1">
    <source>
        <dbReference type="SMART" id="SM01321"/>
    </source>
</evidence>